<dbReference type="PANTHER" id="PTHR23079:SF1">
    <property type="entry name" value="RNA-DEPENDENT RNA POLYMERASE 1"/>
    <property type="match status" value="1"/>
</dbReference>
<dbReference type="GO" id="GO:0030422">
    <property type="term" value="P:siRNA processing"/>
    <property type="evidence" value="ECO:0007669"/>
    <property type="project" value="TreeGrafter"/>
</dbReference>
<keyword evidence="1" id="KW-0696">RNA-directed RNA polymerase</keyword>
<evidence type="ECO:0000313" key="3">
    <source>
        <dbReference type="EMBL" id="CAA2625380.1"/>
    </source>
</evidence>
<keyword evidence="1" id="KW-0943">RNA-mediated gene silencing</keyword>
<accession>A0A7I8J3U2</accession>
<keyword evidence="1" id="KW-0808">Transferase</keyword>
<dbReference type="EMBL" id="CACRZD030000009">
    <property type="protein sequence ID" value="CAA6664760.1"/>
    <property type="molecule type" value="Genomic_DNA"/>
</dbReference>
<dbReference type="GO" id="GO:0003968">
    <property type="term" value="F:RNA-directed RNA polymerase activity"/>
    <property type="evidence" value="ECO:0007669"/>
    <property type="project" value="UniProtKB-KW"/>
</dbReference>
<keyword evidence="1" id="KW-0548">Nucleotidyltransferase</keyword>
<evidence type="ECO:0000256" key="1">
    <source>
        <dbReference type="RuleBase" id="RU363098"/>
    </source>
</evidence>
<organism evidence="3">
    <name type="scientific">Spirodela intermedia</name>
    <name type="common">Intermediate duckweed</name>
    <dbReference type="NCBI Taxonomy" id="51605"/>
    <lineage>
        <taxon>Eukaryota</taxon>
        <taxon>Viridiplantae</taxon>
        <taxon>Streptophyta</taxon>
        <taxon>Embryophyta</taxon>
        <taxon>Tracheophyta</taxon>
        <taxon>Spermatophyta</taxon>
        <taxon>Magnoliopsida</taxon>
        <taxon>Liliopsida</taxon>
        <taxon>Araceae</taxon>
        <taxon>Lemnoideae</taxon>
        <taxon>Spirodela</taxon>
    </lineage>
</organism>
<dbReference type="GO" id="GO:0031380">
    <property type="term" value="C:nuclear RNA-directed RNA polymerase complex"/>
    <property type="evidence" value="ECO:0007669"/>
    <property type="project" value="TreeGrafter"/>
</dbReference>
<dbReference type="InterPro" id="IPR057596">
    <property type="entry name" value="RDRP_core"/>
</dbReference>
<comment type="similarity">
    <text evidence="1">Belongs to the RdRP family.</text>
</comment>
<dbReference type="AlphaFoldDB" id="A0A7I8J3U2"/>
<feature type="domain" description="RDRP core" evidence="2">
    <location>
        <begin position="12"/>
        <end position="110"/>
    </location>
</feature>
<keyword evidence="4" id="KW-1185">Reference proteome</keyword>
<dbReference type="Pfam" id="PF05183">
    <property type="entry name" value="RdRP"/>
    <property type="match status" value="1"/>
</dbReference>
<evidence type="ECO:0000259" key="2">
    <source>
        <dbReference type="Pfam" id="PF05183"/>
    </source>
</evidence>
<gene>
    <name evidence="3" type="ORF">SI7747_09011149</name>
</gene>
<name>A0A7I8J3U2_SPIIN</name>
<dbReference type="GO" id="GO:0003723">
    <property type="term" value="F:RNA binding"/>
    <property type="evidence" value="ECO:0007669"/>
    <property type="project" value="UniProtKB-KW"/>
</dbReference>
<protein>
    <recommendedName>
        <fullName evidence="1">RNA-dependent RNA polymerase</fullName>
        <ecNumber evidence="1">2.7.7.48</ecNumber>
    </recommendedName>
</protein>
<dbReference type="EMBL" id="LR743596">
    <property type="protein sequence ID" value="CAA2625380.1"/>
    <property type="molecule type" value="Genomic_DNA"/>
</dbReference>
<reference evidence="3 4" key="1">
    <citation type="submission" date="2019-12" db="EMBL/GenBank/DDBJ databases">
        <authorList>
            <person name="Scholz U."/>
            <person name="Mascher M."/>
            <person name="Fiebig A."/>
        </authorList>
    </citation>
    <scope>NUCLEOTIDE SEQUENCE</scope>
</reference>
<proteinExistence type="inferred from homology"/>
<dbReference type="InterPro" id="IPR007855">
    <property type="entry name" value="RDRP"/>
</dbReference>
<evidence type="ECO:0000313" key="4">
    <source>
        <dbReference type="Proteomes" id="UP001189122"/>
    </source>
</evidence>
<sequence>MRSDDLLPRVICESADRHTDVYRRILFTLKNGIAVGGKRFEFLAFSSSQLKESSTWMFASRPGLCAADIRRWMGTFSGIRNVAKHAARMGQSFGSSTETLAVGKHEFEMIPTWKMRRVICSPMGSGRYRPHSLRRSPRSAT</sequence>
<comment type="function">
    <text evidence="1">Probably involved in the RNA silencing pathway and required for the generation of small interfering RNAs (siRNAs).</text>
</comment>
<comment type="catalytic activity">
    <reaction evidence="1">
        <text>RNA(n) + a ribonucleoside 5'-triphosphate = RNA(n+1) + diphosphate</text>
        <dbReference type="Rhea" id="RHEA:21248"/>
        <dbReference type="Rhea" id="RHEA-COMP:14527"/>
        <dbReference type="Rhea" id="RHEA-COMP:17342"/>
        <dbReference type="ChEBI" id="CHEBI:33019"/>
        <dbReference type="ChEBI" id="CHEBI:61557"/>
        <dbReference type="ChEBI" id="CHEBI:140395"/>
        <dbReference type="EC" id="2.7.7.48"/>
    </reaction>
</comment>
<keyword evidence="1" id="KW-0694">RNA-binding</keyword>
<dbReference type="PANTHER" id="PTHR23079">
    <property type="entry name" value="RNA-DEPENDENT RNA POLYMERASE"/>
    <property type="match status" value="1"/>
</dbReference>
<dbReference type="EC" id="2.7.7.48" evidence="1"/>
<dbReference type="Proteomes" id="UP001189122">
    <property type="component" value="Unassembled WGS sequence"/>
</dbReference>